<comment type="caution">
    <text evidence="9">The sequence shown here is derived from an EMBL/GenBank/DDBJ whole genome shotgun (WGS) entry which is preliminary data.</text>
</comment>
<feature type="domain" description="Metaxin glutathione S-transferase" evidence="8">
    <location>
        <begin position="155"/>
        <end position="217"/>
    </location>
</feature>
<dbReference type="PANTHER" id="PTHR12289:SF41">
    <property type="entry name" value="FAILED AXON CONNECTIONS-RELATED"/>
    <property type="match status" value="1"/>
</dbReference>
<sequence>MADFFDEFGDNVDGSADHNHSDTDSMEDSKFALFKIPYIIDCHRVALNPSCAEIVMDQNQPLSDTQKLDIKATSQWVRRQLEPSLLYLLFLDKDNYNDYTRKWIASKLPFPRSFYEPFRTKQRASNIIDSILFDRSSKPTTFHEHETSVNLVTDAKKCLTALSRMLENKKLFFGTEKYTSGDAVIYCYLNRILTGEWHDKGLRTHLNACDNLLSFMKEFSLRNHLPNTASGELSNKDGTTSTDLWSQMFGPTVIAIAINMIYAFRLGLIDSERGDEIMG</sequence>
<dbReference type="Proteomes" id="UP000825002">
    <property type="component" value="Unassembled WGS sequence"/>
</dbReference>
<evidence type="ECO:0000256" key="6">
    <source>
        <dbReference type="ARBA" id="ARBA00023136"/>
    </source>
</evidence>
<proteinExistence type="predicted"/>
<evidence type="ECO:0000256" key="3">
    <source>
        <dbReference type="ARBA" id="ARBA00022787"/>
    </source>
</evidence>
<gene>
    <name evidence="9" type="primary">mtx3</name>
    <name evidence="9" type="ORF">GZH46_01455</name>
</gene>
<organism evidence="9 10">
    <name type="scientific">Fragariocoptes setiger</name>
    <dbReference type="NCBI Taxonomy" id="1670756"/>
    <lineage>
        <taxon>Eukaryota</taxon>
        <taxon>Metazoa</taxon>
        <taxon>Ecdysozoa</taxon>
        <taxon>Arthropoda</taxon>
        <taxon>Chelicerata</taxon>
        <taxon>Arachnida</taxon>
        <taxon>Acari</taxon>
        <taxon>Acariformes</taxon>
        <taxon>Trombidiformes</taxon>
        <taxon>Prostigmata</taxon>
        <taxon>Eupodina</taxon>
        <taxon>Eriophyoidea</taxon>
        <taxon>Phytoptidae</taxon>
        <taxon>Fragariocoptes</taxon>
    </lineage>
</organism>
<dbReference type="InterPro" id="IPR050931">
    <property type="entry name" value="Mito_Protein_Transport_Metaxin"/>
</dbReference>
<keyword evidence="2" id="KW-0813">Transport</keyword>
<accession>A0ABQ7S9D9</accession>
<keyword evidence="5" id="KW-0496">Mitochondrion</keyword>
<evidence type="ECO:0000256" key="1">
    <source>
        <dbReference type="ARBA" id="ARBA00004294"/>
    </source>
</evidence>
<keyword evidence="4" id="KW-0653">Protein transport</keyword>
<reference evidence="9 10" key="1">
    <citation type="submission" date="2020-10" db="EMBL/GenBank/DDBJ databases">
        <authorList>
            <person name="Klimov P.B."/>
            <person name="Dyachkov S.M."/>
            <person name="Chetverikov P.E."/>
        </authorList>
    </citation>
    <scope>NUCLEOTIDE SEQUENCE [LARGE SCALE GENOMIC DNA]</scope>
    <source>
        <strain evidence="9">BMOC 18-1129-001#AD2665</strain>
        <tissue evidence="9">Entire mites</tissue>
    </source>
</reference>
<dbReference type="Pfam" id="PF10568">
    <property type="entry name" value="Tom37"/>
    <property type="match status" value="1"/>
</dbReference>
<feature type="domain" description="Mitochondrial outer membrane transport complex Sam37/metaxin N-terminal" evidence="7">
    <location>
        <begin position="45"/>
        <end position="119"/>
    </location>
</feature>
<comment type="subcellular location">
    <subcellularLocation>
        <location evidence="1">Mitochondrion outer membrane</location>
    </subcellularLocation>
</comment>
<keyword evidence="3" id="KW-1000">Mitochondrion outer membrane</keyword>
<evidence type="ECO:0000313" key="10">
    <source>
        <dbReference type="Proteomes" id="UP000825002"/>
    </source>
</evidence>
<evidence type="ECO:0000256" key="2">
    <source>
        <dbReference type="ARBA" id="ARBA00022448"/>
    </source>
</evidence>
<keyword evidence="10" id="KW-1185">Reference proteome</keyword>
<name>A0ABQ7S9D9_9ACAR</name>
<evidence type="ECO:0000256" key="5">
    <source>
        <dbReference type="ARBA" id="ARBA00023128"/>
    </source>
</evidence>
<dbReference type="EMBL" id="JAIFTH010000261">
    <property type="protein sequence ID" value="KAG9510008.1"/>
    <property type="molecule type" value="Genomic_DNA"/>
</dbReference>
<evidence type="ECO:0000313" key="9">
    <source>
        <dbReference type="EMBL" id="KAG9510008.1"/>
    </source>
</evidence>
<dbReference type="Pfam" id="PF17171">
    <property type="entry name" value="GST_C_6"/>
    <property type="match status" value="1"/>
</dbReference>
<dbReference type="InterPro" id="IPR019564">
    <property type="entry name" value="Sam37/metaxin_N"/>
</dbReference>
<evidence type="ECO:0000256" key="4">
    <source>
        <dbReference type="ARBA" id="ARBA00022927"/>
    </source>
</evidence>
<evidence type="ECO:0000259" key="7">
    <source>
        <dbReference type="Pfam" id="PF10568"/>
    </source>
</evidence>
<dbReference type="PANTHER" id="PTHR12289">
    <property type="entry name" value="METAXIN RELATED"/>
    <property type="match status" value="1"/>
</dbReference>
<keyword evidence="6" id="KW-0472">Membrane</keyword>
<evidence type="ECO:0000259" key="8">
    <source>
        <dbReference type="Pfam" id="PF17171"/>
    </source>
</evidence>
<dbReference type="InterPro" id="IPR033468">
    <property type="entry name" value="Metaxin_GST"/>
</dbReference>
<protein>
    <submittedName>
        <fullName evidence="9">Metaxin-3</fullName>
    </submittedName>
</protein>